<dbReference type="KEGG" id="cyj:Cyan7822_6840"/>
<gene>
    <name evidence="1" type="ordered locus">Cyan7822_6840</name>
</gene>
<keyword evidence="2" id="KW-1185">Reference proteome</keyword>
<organism evidence="1 2">
    <name type="scientific">Gloeothece verrucosa (strain PCC 7822)</name>
    <name type="common">Cyanothece sp. (strain PCC 7822)</name>
    <dbReference type="NCBI Taxonomy" id="497965"/>
    <lineage>
        <taxon>Bacteria</taxon>
        <taxon>Bacillati</taxon>
        <taxon>Cyanobacteriota</taxon>
        <taxon>Cyanophyceae</taxon>
        <taxon>Oscillatoriophycideae</taxon>
        <taxon>Chroococcales</taxon>
        <taxon>Aphanothecaceae</taxon>
        <taxon>Gloeothece</taxon>
        <taxon>Gloeothece verrucosa</taxon>
    </lineage>
</organism>
<evidence type="ECO:0000313" key="1">
    <source>
        <dbReference type="EMBL" id="ADN18491.1"/>
    </source>
</evidence>
<dbReference type="AlphaFoldDB" id="E0UNG1"/>
<dbReference type="RefSeq" id="WP_013325617.1">
    <property type="nucleotide sequence ID" value="NC_014502.1"/>
</dbReference>
<keyword evidence="1" id="KW-0614">Plasmid</keyword>
<dbReference type="Proteomes" id="UP000008206">
    <property type="component" value="Plasmid Cy782203"/>
</dbReference>
<accession>E0UNG1</accession>
<name>E0UNG1_GLOV7</name>
<sequence>MLIGISLSSCINDIVFGEVLEEDVNYIITSSVFKNEQELEDLITKNINDGIWKKEFREPIRALLSRLEIRQPRRDKGNSYFPLLIRSCWVSSEDDIIWNEECPPTKKT</sequence>
<dbReference type="EMBL" id="CP002201">
    <property type="protein sequence ID" value="ADN18491.1"/>
    <property type="molecule type" value="Genomic_DNA"/>
</dbReference>
<reference evidence="2" key="1">
    <citation type="journal article" date="2011" name="MBio">
        <title>Novel metabolic attributes of the genus Cyanothece, comprising a group of unicellular nitrogen-fixing Cyanobacteria.</title>
        <authorList>
            <person name="Bandyopadhyay A."/>
            <person name="Elvitigala T."/>
            <person name="Welsh E."/>
            <person name="Stockel J."/>
            <person name="Liberton M."/>
            <person name="Min H."/>
            <person name="Sherman L.A."/>
            <person name="Pakrasi H.B."/>
        </authorList>
    </citation>
    <scope>NUCLEOTIDE SEQUENCE [LARGE SCALE GENOMIC DNA]</scope>
    <source>
        <strain evidence="2">PCC 7822</strain>
        <plasmid evidence="2">Cy782203</plasmid>
    </source>
</reference>
<geneLocation type="plasmid" evidence="1 2">
    <name>Cy782203</name>
</geneLocation>
<protein>
    <submittedName>
        <fullName evidence="1">Uncharacterized protein</fullName>
    </submittedName>
</protein>
<dbReference type="HOGENOM" id="CLU_2315599_0_0_3"/>
<evidence type="ECO:0000313" key="2">
    <source>
        <dbReference type="Proteomes" id="UP000008206"/>
    </source>
</evidence>
<proteinExistence type="predicted"/>